<dbReference type="EMBL" id="UINC01076678">
    <property type="protein sequence ID" value="SVC16066.1"/>
    <property type="molecule type" value="Genomic_DNA"/>
</dbReference>
<dbReference type="PROSITE" id="PS50893">
    <property type="entry name" value="ABC_TRANSPORTER_2"/>
    <property type="match status" value="1"/>
</dbReference>
<dbReference type="GO" id="GO:0005524">
    <property type="term" value="F:ATP binding"/>
    <property type="evidence" value="ECO:0007669"/>
    <property type="project" value="UniProtKB-KW"/>
</dbReference>
<evidence type="ECO:0000259" key="4">
    <source>
        <dbReference type="PROSITE" id="PS50893"/>
    </source>
</evidence>
<gene>
    <name evidence="5" type="ORF">METZ01_LOCUS268920</name>
</gene>
<dbReference type="CDD" id="cd03219">
    <property type="entry name" value="ABC_Mj1267_LivG_branched"/>
    <property type="match status" value="1"/>
</dbReference>
<dbReference type="SMART" id="SM00382">
    <property type="entry name" value="AAA"/>
    <property type="match status" value="1"/>
</dbReference>
<dbReference type="InterPro" id="IPR003439">
    <property type="entry name" value="ABC_transporter-like_ATP-bd"/>
</dbReference>
<evidence type="ECO:0000256" key="1">
    <source>
        <dbReference type="ARBA" id="ARBA00022448"/>
    </source>
</evidence>
<dbReference type="InterPro" id="IPR051120">
    <property type="entry name" value="ABC_AA/LPS_Transport"/>
</dbReference>
<dbReference type="GO" id="GO:0005886">
    <property type="term" value="C:plasma membrane"/>
    <property type="evidence" value="ECO:0007669"/>
    <property type="project" value="TreeGrafter"/>
</dbReference>
<evidence type="ECO:0000256" key="2">
    <source>
        <dbReference type="ARBA" id="ARBA00022741"/>
    </source>
</evidence>
<organism evidence="5">
    <name type="scientific">marine metagenome</name>
    <dbReference type="NCBI Taxonomy" id="408172"/>
    <lineage>
        <taxon>unclassified sequences</taxon>
        <taxon>metagenomes</taxon>
        <taxon>ecological metagenomes</taxon>
    </lineage>
</organism>
<evidence type="ECO:0000256" key="3">
    <source>
        <dbReference type="ARBA" id="ARBA00022840"/>
    </source>
</evidence>
<dbReference type="GO" id="GO:0015188">
    <property type="term" value="F:L-isoleucine transmembrane transporter activity"/>
    <property type="evidence" value="ECO:0007669"/>
    <property type="project" value="TreeGrafter"/>
</dbReference>
<dbReference type="Gene3D" id="3.40.50.300">
    <property type="entry name" value="P-loop containing nucleotide triphosphate hydrolases"/>
    <property type="match status" value="1"/>
</dbReference>
<dbReference type="InterPro" id="IPR003593">
    <property type="entry name" value="AAA+_ATPase"/>
</dbReference>
<dbReference type="GO" id="GO:1903805">
    <property type="term" value="P:L-valine import across plasma membrane"/>
    <property type="evidence" value="ECO:0007669"/>
    <property type="project" value="TreeGrafter"/>
</dbReference>
<evidence type="ECO:0000313" key="5">
    <source>
        <dbReference type="EMBL" id="SVC16066.1"/>
    </source>
</evidence>
<keyword evidence="1" id="KW-0813">Transport</keyword>
<accession>A0A382JWF6</accession>
<dbReference type="GO" id="GO:0042941">
    <property type="term" value="P:D-alanine transmembrane transport"/>
    <property type="evidence" value="ECO:0007669"/>
    <property type="project" value="TreeGrafter"/>
</dbReference>
<feature type="domain" description="ABC transporter" evidence="4">
    <location>
        <begin position="1"/>
        <end position="222"/>
    </location>
</feature>
<dbReference type="GO" id="GO:0005304">
    <property type="term" value="F:L-valine transmembrane transporter activity"/>
    <property type="evidence" value="ECO:0007669"/>
    <property type="project" value="TreeGrafter"/>
</dbReference>
<dbReference type="SUPFAM" id="SSF52540">
    <property type="entry name" value="P-loop containing nucleoside triphosphate hydrolases"/>
    <property type="match status" value="1"/>
</dbReference>
<dbReference type="AlphaFoldDB" id="A0A382JWF6"/>
<feature type="non-terminal residue" evidence="5">
    <location>
        <position position="1"/>
    </location>
</feature>
<proteinExistence type="predicted"/>
<protein>
    <recommendedName>
        <fullName evidence="4">ABC transporter domain-containing protein</fullName>
    </recommendedName>
</protein>
<dbReference type="GO" id="GO:1903806">
    <property type="term" value="P:L-isoleucine import across plasma membrane"/>
    <property type="evidence" value="ECO:0007669"/>
    <property type="project" value="TreeGrafter"/>
</dbReference>
<reference evidence="5" key="1">
    <citation type="submission" date="2018-05" db="EMBL/GenBank/DDBJ databases">
        <authorList>
            <person name="Lanie J.A."/>
            <person name="Ng W.-L."/>
            <person name="Kazmierczak K.M."/>
            <person name="Andrzejewski T.M."/>
            <person name="Davidsen T.M."/>
            <person name="Wayne K.J."/>
            <person name="Tettelin H."/>
            <person name="Glass J.I."/>
            <person name="Rusch D."/>
            <person name="Podicherti R."/>
            <person name="Tsui H.-C.T."/>
            <person name="Winkler M.E."/>
        </authorList>
    </citation>
    <scope>NUCLEOTIDE SEQUENCE</scope>
</reference>
<dbReference type="PANTHER" id="PTHR45772">
    <property type="entry name" value="CONSERVED COMPONENT OF ABC TRANSPORTER FOR NATURAL AMINO ACIDS-RELATED"/>
    <property type="match status" value="1"/>
</dbReference>
<dbReference type="GO" id="GO:0015808">
    <property type="term" value="P:L-alanine transport"/>
    <property type="evidence" value="ECO:0007669"/>
    <property type="project" value="TreeGrafter"/>
</dbReference>
<keyword evidence="2" id="KW-0547">Nucleotide-binding</keyword>
<dbReference type="InterPro" id="IPR027417">
    <property type="entry name" value="P-loop_NTPase"/>
</dbReference>
<dbReference type="Pfam" id="PF00005">
    <property type="entry name" value="ABC_tran"/>
    <property type="match status" value="1"/>
</dbReference>
<dbReference type="GO" id="GO:0016887">
    <property type="term" value="F:ATP hydrolysis activity"/>
    <property type="evidence" value="ECO:0007669"/>
    <property type="project" value="InterPro"/>
</dbReference>
<dbReference type="GO" id="GO:0015192">
    <property type="term" value="F:L-phenylalanine transmembrane transporter activity"/>
    <property type="evidence" value="ECO:0007669"/>
    <property type="project" value="TreeGrafter"/>
</dbReference>
<keyword evidence="3" id="KW-0067">ATP-binding</keyword>
<sequence>VNAVDLTVERGEILGLMGANGAGKTTLFNLIAGNLKPTTGEIWLEGKRTDGLRADQINRMGVGRAFQIVRPFSGLTVLENVVIGSLFGRGREQSITRAQNIAKEILDQVGIVERADDKAGTLTLAGRKKLEIARSLATQPSLLLLDEVMAGLTPVEVSEALETVSKLHREQGLTIIVIEHVMRALMHLSERLVVLHHGSKIAEGTPKEISESKVVNEVYFGDPKE</sequence>
<name>A0A382JWF6_9ZZZZ</name>
<dbReference type="PANTHER" id="PTHR45772:SF7">
    <property type="entry name" value="AMINO ACID ABC TRANSPORTER ATP-BINDING PROTEIN"/>
    <property type="match status" value="1"/>
</dbReference>